<keyword evidence="3" id="KW-1185">Reference proteome</keyword>
<dbReference type="EMBL" id="CP002156">
    <property type="protein sequence ID" value="ADM09563.1"/>
    <property type="molecule type" value="Genomic_DNA"/>
</dbReference>
<dbReference type="eggNOG" id="COG3188">
    <property type="taxonomic scope" value="Bacteria"/>
</dbReference>
<organism evidence="2 3">
    <name type="scientific">Parvularcula bermudensis (strain ATCC BAA-594 / HTCC2503 / KCTC 12087)</name>
    <dbReference type="NCBI Taxonomy" id="314260"/>
    <lineage>
        <taxon>Bacteria</taxon>
        <taxon>Pseudomonadati</taxon>
        <taxon>Pseudomonadota</taxon>
        <taxon>Alphaproteobacteria</taxon>
        <taxon>Parvularculales</taxon>
        <taxon>Parvularculaceae</taxon>
        <taxon>Parvularcula</taxon>
    </lineage>
</organism>
<dbReference type="STRING" id="314260.PB2503_07529"/>
<sequence length="881" mass="96282">MAWLLKRLILGALCFLTWPLAIAGERPTETWPSVDPNTLIILELRTGRQILEPGLIGYDTAGGACVLFHQFTLALDFAIDHYPDRFEGWFLDEDRSFRLQYNGDEVTIGLVSKPLPRGAVFDDAGQACVVLDTLADWFPLDLTYRSSEAVLLVESHVPLPFEERMARQAQGAARSPAQERPSLEEATFAPYAVATAPIIDVSLSSEISRIDQTAASTFIAKGDLLRLTAETYGAGSAETGLDQVRFRIGRRDPRGILPSGPFLTEAMAGDVASLASPLTAAPSFGRGLLLSNRRLDRPDVFDSTDLRGPLPPGWQVELYRNGVFLAVQSAQSGNEYLFEDVALRFGRNLFTLKFYGPQGQRRDVEREILVGSDSLAPGKSRFSLSVNEDGETLFGSRDTGVERGWRALSQLDIGITETLTLGGGVSTYPDTNGQNTFAEGRMRAAIGGWAVLADVAHDLSSGAALSLAAQRGTPRFSLQASLQRFSSFESEQARFIGNSPLRSRADIRLDAQFLQETDVPLVAAFAAAWSENEEGLGRIDARARASTRLGDTYATTAIQHQHQQGTLTSHDVTTGTTLISQNTSSGPWRFNADYQFSPTWELQELSLDKQWLIGKATTTRIRSGYLFRNAQSFGEIGWSTRLDSVAIGAFARISSDQDLSVGVNLTSSLLKPPGAARWQARGQPLTQHGTIMVRPFLDQNADGKLSANEPLLGGVQAAVNGRPVDEDRPTSSNALMLTNLPAFQPVRVELDLSSLDDPFLKPSISDTVAIVPRPGRIQSIDFPLIPTGEVLGTVINRQTGRPIAGLPLELLDGEGVLIDRTRTEFDGFYIFEQLPYDTYHLRIAVDDAKKFGLAIENTPHFRLSSRQDIVEGLNLLVDSRP</sequence>
<evidence type="ECO:0000313" key="3">
    <source>
        <dbReference type="Proteomes" id="UP000001302"/>
    </source>
</evidence>
<feature type="chain" id="PRO_5003140581" description="Carboxypeptidase regulatory-like domain-containing protein" evidence="1">
    <location>
        <begin position="24"/>
        <end position="881"/>
    </location>
</feature>
<dbReference type="HOGENOM" id="CLU_007277_0_0_5"/>
<proteinExistence type="predicted"/>
<dbReference type="InterPro" id="IPR013783">
    <property type="entry name" value="Ig-like_fold"/>
</dbReference>
<dbReference type="KEGG" id="pbr:PB2503_07529"/>
<feature type="signal peptide" evidence="1">
    <location>
        <begin position="1"/>
        <end position="23"/>
    </location>
</feature>
<dbReference type="RefSeq" id="WP_013300537.1">
    <property type="nucleotide sequence ID" value="NC_014414.1"/>
</dbReference>
<evidence type="ECO:0000313" key="2">
    <source>
        <dbReference type="EMBL" id="ADM09563.1"/>
    </source>
</evidence>
<dbReference type="OrthoDB" id="121544at2"/>
<dbReference type="Proteomes" id="UP000001302">
    <property type="component" value="Chromosome"/>
</dbReference>
<dbReference type="AlphaFoldDB" id="E0TFW4"/>
<name>E0TFW4_PARBH</name>
<protein>
    <recommendedName>
        <fullName evidence="4">Carboxypeptidase regulatory-like domain-containing protein</fullName>
    </recommendedName>
</protein>
<reference evidence="3" key="1">
    <citation type="submission" date="2010-08" db="EMBL/GenBank/DDBJ databases">
        <title>Genome sequence of Parvularcula bermudensis HTCC2503.</title>
        <authorList>
            <person name="Kang D.-M."/>
            <person name="Oh H.-M."/>
            <person name="Cho J.-C."/>
        </authorList>
    </citation>
    <scope>NUCLEOTIDE SEQUENCE [LARGE SCALE GENOMIC DNA]</scope>
    <source>
        <strain evidence="3">ATCC BAA-594 / HTCC2503 / KCTC 12087</strain>
    </source>
</reference>
<keyword evidence="1" id="KW-0732">Signal</keyword>
<evidence type="ECO:0008006" key="4">
    <source>
        <dbReference type="Google" id="ProtNLM"/>
    </source>
</evidence>
<evidence type="ECO:0000256" key="1">
    <source>
        <dbReference type="SAM" id="SignalP"/>
    </source>
</evidence>
<dbReference type="SUPFAM" id="SSF49478">
    <property type="entry name" value="Cna protein B-type domain"/>
    <property type="match status" value="1"/>
</dbReference>
<gene>
    <name evidence="2" type="ordered locus">PB2503_07529</name>
</gene>
<dbReference type="Gene3D" id="2.60.40.10">
    <property type="entry name" value="Immunoglobulins"/>
    <property type="match status" value="1"/>
</dbReference>
<reference evidence="2 3" key="2">
    <citation type="journal article" date="2011" name="J. Bacteriol.">
        <title>Complete genome sequence of strain HTCC2503T of Parvularcula bermudensis, the type species of the order "Parvularculales" in the class Alphaproteobacteria.</title>
        <authorList>
            <person name="Oh H.M."/>
            <person name="Kang I."/>
            <person name="Vergin K.L."/>
            <person name="Kang D."/>
            <person name="Rhee K.H."/>
            <person name="Giovannoni S.J."/>
            <person name="Cho J.C."/>
        </authorList>
    </citation>
    <scope>NUCLEOTIDE SEQUENCE [LARGE SCALE GENOMIC DNA]</scope>
    <source>
        <strain evidence="3">ATCC BAA-594 / HTCC2503 / KCTC 12087</strain>
    </source>
</reference>
<accession>E0TFW4</accession>